<feature type="domain" description="Transcription regulator PadR N-terminal" evidence="1">
    <location>
        <begin position="7"/>
        <end position="79"/>
    </location>
</feature>
<dbReference type="Gene3D" id="6.10.140.190">
    <property type="match status" value="1"/>
</dbReference>
<dbReference type="InterPro" id="IPR018309">
    <property type="entry name" value="Tscrpt_reg_PadR_C"/>
</dbReference>
<dbReference type="eggNOG" id="COG1695">
    <property type="taxonomic scope" value="Bacteria"/>
</dbReference>
<proteinExistence type="predicted"/>
<dbReference type="PANTHER" id="PTHR43252">
    <property type="entry name" value="TRANSCRIPTIONAL REGULATOR YQJI"/>
    <property type="match status" value="1"/>
</dbReference>
<dbReference type="InterPro" id="IPR036390">
    <property type="entry name" value="WH_DNA-bd_sf"/>
</dbReference>
<protein>
    <submittedName>
        <fullName evidence="3">PadR family transcriptional regulator</fullName>
    </submittedName>
</protein>
<dbReference type="Gene3D" id="1.10.10.10">
    <property type="entry name" value="Winged helix-like DNA-binding domain superfamily/Winged helix DNA-binding domain"/>
    <property type="match status" value="1"/>
</dbReference>
<comment type="caution">
    <text evidence="3">The sequence shown here is derived from an EMBL/GenBank/DDBJ whole genome shotgun (WGS) entry which is preliminary data.</text>
</comment>
<dbReference type="Pfam" id="PF03551">
    <property type="entry name" value="PadR"/>
    <property type="match status" value="1"/>
</dbReference>
<gene>
    <name evidence="3" type="ORF">MB27_23770</name>
</gene>
<dbReference type="Pfam" id="PF10400">
    <property type="entry name" value="Vir_act_alpha_C"/>
    <property type="match status" value="1"/>
</dbReference>
<evidence type="ECO:0000259" key="1">
    <source>
        <dbReference type="Pfam" id="PF03551"/>
    </source>
</evidence>
<evidence type="ECO:0000259" key="2">
    <source>
        <dbReference type="Pfam" id="PF10400"/>
    </source>
</evidence>
<sequence length="191" mass="21216">MALRNALLAALIDRESSGYDLAKKFNSSVANFWTATPQQLYRELEKMETEGLLSARLVKQDKRPDKRIFSVTAAGRAALLGFSRRTPKPTTVRDELLVQVEALAHGDVASIRASIEAHQKASRTRLEGYEQRLADILGSRTEKEFLATGSRLGPYLTLNRGITFERENIAWADLALTVLSHRYPGPESGTS</sequence>
<name>A0A0A6ULY0_ACTUT</name>
<dbReference type="InterPro" id="IPR005149">
    <property type="entry name" value="Tscrpt_reg_PadR_N"/>
</dbReference>
<evidence type="ECO:0000313" key="4">
    <source>
        <dbReference type="Proteomes" id="UP000054537"/>
    </source>
</evidence>
<keyword evidence="4" id="KW-1185">Reference proteome</keyword>
<dbReference type="STRING" id="1869.MB27_23770"/>
<feature type="domain" description="Transcription regulator PadR C-terminal" evidence="2">
    <location>
        <begin position="92"/>
        <end position="179"/>
    </location>
</feature>
<dbReference type="RefSeq" id="WP_043527787.1">
    <property type="nucleotide sequence ID" value="NZ_BAABKU010000004.1"/>
</dbReference>
<accession>A0A0A6ULY0</accession>
<evidence type="ECO:0000313" key="3">
    <source>
        <dbReference type="EMBL" id="KHD75284.1"/>
    </source>
</evidence>
<dbReference type="AlphaFoldDB" id="A0A0A6ULY0"/>
<organism evidence="3 4">
    <name type="scientific">Actinoplanes utahensis</name>
    <dbReference type="NCBI Taxonomy" id="1869"/>
    <lineage>
        <taxon>Bacteria</taxon>
        <taxon>Bacillati</taxon>
        <taxon>Actinomycetota</taxon>
        <taxon>Actinomycetes</taxon>
        <taxon>Micromonosporales</taxon>
        <taxon>Micromonosporaceae</taxon>
        <taxon>Actinoplanes</taxon>
    </lineage>
</organism>
<dbReference type="InterPro" id="IPR036388">
    <property type="entry name" value="WH-like_DNA-bd_sf"/>
</dbReference>
<dbReference type="SUPFAM" id="SSF46785">
    <property type="entry name" value="Winged helix' DNA-binding domain"/>
    <property type="match status" value="1"/>
</dbReference>
<dbReference type="OrthoDB" id="3186544at2"/>
<dbReference type="Proteomes" id="UP000054537">
    <property type="component" value="Unassembled WGS sequence"/>
</dbReference>
<reference evidence="3 4" key="1">
    <citation type="submission" date="2014-10" db="EMBL/GenBank/DDBJ databases">
        <title>Draft genome sequence of Actinoplanes utahensis NRRL 12052.</title>
        <authorList>
            <person name="Velasco-Bucheli B."/>
            <person name="del Cerro C."/>
            <person name="Hormigo D."/>
            <person name="Garcia J.L."/>
            <person name="Acebal C."/>
            <person name="Arroyo M."/>
            <person name="de la Mata I."/>
        </authorList>
    </citation>
    <scope>NUCLEOTIDE SEQUENCE [LARGE SCALE GENOMIC DNA]</scope>
    <source>
        <strain evidence="3 4">NRRL 12052</strain>
    </source>
</reference>
<dbReference type="EMBL" id="JRTT01000029">
    <property type="protein sequence ID" value="KHD75284.1"/>
    <property type="molecule type" value="Genomic_DNA"/>
</dbReference>
<dbReference type="PANTHER" id="PTHR43252:SF4">
    <property type="entry name" value="TRANSCRIPTIONAL REGULATORY PROTEIN"/>
    <property type="match status" value="1"/>
</dbReference>